<sequence>MHLQGPPKAGARISWRLRRCGQAVPSHPLSRSASRASLQAALTTYTAAQRNIVAGDFTRVELAQVTDASFNAAGSHLAVRKSGLVKVYEVGSWGCVAYFRGNSRGQTPLQWGKQGTLGAFVDLPAQADPNLSIPHLCTGDLLSADAMQAIVIADLTWICGDIGRGLLDIFSCLCSPDLSKVFTSAVRDDTMVCKVLETQSGEVLWQQVYDEDVQDEDYTACTGLAWHPDNKTFFYCIRPFDCATSSRPSEVHRVTFAQGGTETLKLAFDDFLSAPDRFREPSLRVSPDGEWLVVILADVAGLDPSNEVVVLHMTGGMLNRTVSNAPILDLRWDWSGTQFACLVERTYEQRIGNSLCVVKPKSQEPLHTSSMQWSADCPSPLPELWKDGKPIEAAG</sequence>
<organism evidence="1 2">
    <name type="scientific">Symbiochloris irregularis</name>
    <dbReference type="NCBI Taxonomy" id="706552"/>
    <lineage>
        <taxon>Eukaryota</taxon>
        <taxon>Viridiplantae</taxon>
        <taxon>Chlorophyta</taxon>
        <taxon>core chlorophytes</taxon>
        <taxon>Trebouxiophyceae</taxon>
        <taxon>Trebouxiales</taxon>
        <taxon>Trebouxiaceae</taxon>
        <taxon>Symbiochloris</taxon>
    </lineage>
</organism>
<evidence type="ECO:0000313" key="1">
    <source>
        <dbReference type="EMBL" id="KAK9802646.1"/>
    </source>
</evidence>
<keyword evidence="2" id="KW-1185">Reference proteome</keyword>
<dbReference type="SUPFAM" id="SSF82171">
    <property type="entry name" value="DPP6 N-terminal domain-like"/>
    <property type="match status" value="1"/>
</dbReference>
<reference evidence="1 2" key="1">
    <citation type="journal article" date="2024" name="Nat. Commun.">
        <title>Phylogenomics reveals the evolutionary origins of lichenization in chlorophyte algae.</title>
        <authorList>
            <person name="Puginier C."/>
            <person name="Libourel C."/>
            <person name="Otte J."/>
            <person name="Skaloud P."/>
            <person name="Haon M."/>
            <person name="Grisel S."/>
            <person name="Petersen M."/>
            <person name="Berrin J.G."/>
            <person name="Delaux P.M."/>
            <person name="Dal Grande F."/>
            <person name="Keller J."/>
        </authorList>
    </citation>
    <scope>NUCLEOTIDE SEQUENCE [LARGE SCALE GENOMIC DNA]</scope>
    <source>
        <strain evidence="1 2">SAG 2036</strain>
    </source>
</reference>
<proteinExistence type="predicted"/>
<dbReference type="Gene3D" id="2.130.10.120">
    <property type="entry name" value="Prolyl oligopeptidase, N-terminal domain"/>
    <property type="match status" value="1"/>
</dbReference>
<accession>A0AAW1P1A3</accession>
<evidence type="ECO:0000313" key="2">
    <source>
        <dbReference type="Proteomes" id="UP001465755"/>
    </source>
</evidence>
<gene>
    <name evidence="1" type="ORF">WJX73_010681</name>
</gene>
<name>A0AAW1P1A3_9CHLO</name>
<dbReference type="EMBL" id="JALJOQ010000070">
    <property type="protein sequence ID" value="KAK9802646.1"/>
    <property type="molecule type" value="Genomic_DNA"/>
</dbReference>
<dbReference type="AlphaFoldDB" id="A0AAW1P1A3"/>
<comment type="caution">
    <text evidence="1">The sequence shown here is derived from an EMBL/GenBank/DDBJ whole genome shotgun (WGS) entry which is preliminary data.</text>
</comment>
<dbReference type="Proteomes" id="UP001465755">
    <property type="component" value="Unassembled WGS sequence"/>
</dbReference>
<protein>
    <submittedName>
        <fullName evidence="1">Uncharacterized protein</fullName>
    </submittedName>
</protein>